<keyword evidence="5" id="KW-0680">Restriction system</keyword>
<dbReference type="SUPFAM" id="SSF53335">
    <property type="entry name" value="S-adenosyl-L-methionine-dependent methyltransferases"/>
    <property type="match status" value="1"/>
</dbReference>
<sequence length="664" mass="76044">MTDSVKMDLRSQDLLGERIQQLKKLFPEVFAEGKIDFTRLKQALGENLDTERERYGLSWAGKSEAIKNIQTQSHGTLLPVPEESVNFDTTENLIIEGDNLEVLKLLQKSYHGKVKMIYIDPPYNTGNEFIYPDNFKEGLEDYLRYSGQVDGDGIKLSTNTETEGRFHSKWLNMMYPRLFLARNLLREDGVIFVSIDDNEVKNLRSIMDEIFGEENFVSQFIWNTEGHTDNQFQVKVNHEYIVLYAKNQLIVSLGYIIDPNTRGQSNLWKGYAENSITKNGEANPPSEVLLPSGFPCVAEKIDLDATDVSSEFYKEVSELGYISRQITQKYNISYPIRKKRMIVEEGKLVEDCLVFSGWANVNKLKEFIKNDFKPLDDEDGNLLEFYLSERGVIYYKKSREKARNILSVLRNMGTTEQMRSELERLGILFQYPKPKELLQYLIKIGSAEGEIVLDFFAGSGTTAHAVLDLNAQDNGNRKFILVQLPEPTNKPDYPTIADITKERVLRVISKLNEEDQNKLDFDGKKQDRGFRVFKLTSSNFKIWDGNEASIDPAQLEQQLNMFTDNLVSGRTQLDILYEILLKAGYPLTSKVNKVTAGAQEFYSVDEGLLLICLEKEIQKETLQAMMELEPVQVVCLDVAFQGNDQLKTNTVLEMKSHKIIFHTV</sequence>
<keyword evidence="4" id="KW-0949">S-adenosyl-L-methionine</keyword>
<keyword evidence="2 7" id="KW-0489">Methyltransferase</keyword>
<comment type="similarity">
    <text evidence="1">Belongs to the N(4)/N(6)-methyltransferase family.</text>
</comment>
<dbReference type="HOGENOM" id="CLU_020164_2_1_9"/>
<dbReference type="Pfam" id="PF01555">
    <property type="entry name" value="N6_N4_Mtase"/>
    <property type="match status" value="1"/>
</dbReference>
<dbReference type="AlphaFoldDB" id="A4J1V6"/>
<dbReference type="OrthoDB" id="9800801at2"/>
<dbReference type="InterPro" id="IPR002052">
    <property type="entry name" value="DNA_methylase_N6_adenine_CS"/>
</dbReference>
<gene>
    <name evidence="7" type="ordered locus">Dred_0514</name>
</gene>
<dbReference type="REBASE" id="14938">
    <property type="entry name" value="M.DreMORF514P"/>
</dbReference>
<dbReference type="PIRSF" id="PIRSF015855">
    <property type="entry name" value="TypeIII_Mtase_mKpnI"/>
    <property type="match status" value="1"/>
</dbReference>
<evidence type="ECO:0000256" key="2">
    <source>
        <dbReference type="ARBA" id="ARBA00022603"/>
    </source>
</evidence>
<feature type="domain" description="DNA methylase N-4/N-6" evidence="6">
    <location>
        <begin position="114"/>
        <end position="472"/>
    </location>
</feature>
<keyword evidence="8" id="KW-1185">Reference proteome</keyword>
<dbReference type="Gene3D" id="3.40.50.150">
    <property type="entry name" value="Vaccinia Virus protein VP39"/>
    <property type="match status" value="1"/>
</dbReference>
<dbReference type="InterPro" id="IPR002941">
    <property type="entry name" value="DNA_methylase_N4/N6"/>
</dbReference>
<dbReference type="eggNOG" id="COG2189">
    <property type="taxonomic scope" value="Bacteria"/>
</dbReference>
<reference evidence="7 8" key="1">
    <citation type="submission" date="2007-03" db="EMBL/GenBank/DDBJ databases">
        <title>Complete sequence of Desulfotomaculum reducens MI-1.</title>
        <authorList>
            <consortium name="US DOE Joint Genome Institute"/>
            <person name="Copeland A."/>
            <person name="Lucas S."/>
            <person name="Lapidus A."/>
            <person name="Barry K."/>
            <person name="Detter J.C."/>
            <person name="Glavina del Rio T."/>
            <person name="Hammon N."/>
            <person name="Israni S."/>
            <person name="Dalin E."/>
            <person name="Tice H."/>
            <person name="Pitluck S."/>
            <person name="Sims D."/>
            <person name="Brettin T."/>
            <person name="Bruce D."/>
            <person name="Han C."/>
            <person name="Tapia R."/>
            <person name="Schmutz J."/>
            <person name="Larimer F."/>
            <person name="Land M."/>
            <person name="Hauser L."/>
            <person name="Kyrpides N."/>
            <person name="Kim E."/>
            <person name="Tebo B.M."/>
            <person name="Richardson P."/>
        </authorList>
    </citation>
    <scope>NUCLEOTIDE SEQUENCE [LARGE SCALE GENOMIC DNA]</scope>
    <source>
        <strain evidence="7 8">MI-1</strain>
    </source>
</reference>
<proteinExistence type="inferred from homology"/>
<dbReference type="PRINTS" id="PR00506">
    <property type="entry name" value="D21N6MTFRASE"/>
</dbReference>
<evidence type="ECO:0000313" key="7">
    <source>
        <dbReference type="EMBL" id="ABO49059.1"/>
    </source>
</evidence>
<evidence type="ECO:0000256" key="3">
    <source>
        <dbReference type="ARBA" id="ARBA00022679"/>
    </source>
</evidence>
<evidence type="ECO:0000259" key="6">
    <source>
        <dbReference type="Pfam" id="PF01555"/>
    </source>
</evidence>
<dbReference type="InterPro" id="IPR029063">
    <property type="entry name" value="SAM-dependent_MTases_sf"/>
</dbReference>
<dbReference type="RefSeq" id="WP_011876896.1">
    <property type="nucleotide sequence ID" value="NC_009253.1"/>
</dbReference>
<dbReference type="InterPro" id="IPR002295">
    <property type="entry name" value="N4/N6-MTase_EcoPI_Mod-like"/>
</dbReference>
<dbReference type="KEGG" id="drm:Dred_0514"/>
<name>A4J1V6_DESRM</name>
<dbReference type="GO" id="GO:0008170">
    <property type="term" value="F:N-methyltransferase activity"/>
    <property type="evidence" value="ECO:0007669"/>
    <property type="project" value="InterPro"/>
</dbReference>
<dbReference type="GO" id="GO:0009307">
    <property type="term" value="P:DNA restriction-modification system"/>
    <property type="evidence" value="ECO:0007669"/>
    <property type="project" value="UniProtKB-KW"/>
</dbReference>
<evidence type="ECO:0000256" key="4">
    <source>
        <dbReference type="ARBA" id="ARBA00022691"/>
    </source>
</evidence>
<evidence type="ECO:0000256" key="5">
    <source>
        <dbReference type="ARBA" id="ARBA00022747"/>
    </source>
</evidence>
<accession>A4J1V6</accession>
<organism evidence="7 8">
    <name type="scientific">Desulforamulus reducens (strain ATCC BAA-1160 / DSM 100696 / MI-1)</name>
    <name type="common">Desulfotomaculum reducens</name>
    <dbReference type="NCBI Taxonomy" id="349161"/>
    <lineage>
        <taxon>Bacteria</taxon>
        <taxon>Bacillati</taxon>
        <taxon>Bacillota</taxon>
        <taxon>Clostridia</taxon>
        <taxon>Eubacteriales</taxon>
        <taxon>Peptococcaceae</taxon>
        <taxon>Desulforamulus</taxon>
    </lineage>
</organism>
<dbReference type="Proteomes" id="UP000001556">
    <property type="component" value="Chromosome"/>
</dbReference>
<dbReference type="STRING" id="349161.Dred_0514"/>
<protein>
    <submittedName>
        <fullName evidence="7">DNA methylase N-4/N-6 domain protein</fullName>
    </submittedName>
</protein>
<evidence type="ECO:0000313" key="8">
    <source>
        <dbReference type="Proteomes" id="UP000001556"/>
    </source>
</evidence>
<keyword evidence="3" id="KW-0808">Transferase</keyword>
<dbReference type="GO" id="GO:0003677">
    <property type="term" value="F:DNA binding"/>
    <property type="evidence" value="ECO:0007669"/>
    <property type="project" value="InterPro"/>
</dbReference>
<evidence type="ECO:0000256" key="1">
    <source>
        <dbReference type="ARBA" id="ARBA00006594"/>
    </source>
</evidence>
<dbReference type="EMBL" id="CP000612">
    <property type="protein sequence ID" value="ABO49059.1"/>
    <property type="molecule type" value="Genomic_DNA"/>
</dbReference>
<dbReference type="GO" id="GO:0032259">
    <property type="term" value="P:methylation"/>
    <property type="evidence" value="ECO:0007669"/>
    <property type="project" value="UniProtKB-KW"/>
</dbReference>
<dbReference type="PROSITE" id="PS00092">
    <property type="entry name" value="N6_MTASE"/>
    <property type="match status" value="1"/>
</dbReference>